<feature type="signal peptide" evidence="1">
    <location>
        <begin position="1"/>
        <end position="25"/>
    </location>
</feature>
<evidence type="ECO:0000313" key="3">
    <source>
        <dbReference type="Proteomes" id="UP000529417"/>
    </source>
</evidence>
<dbReference type="EMBL" id="JACBXS010000010">
    <property type="protein sequence ID" value="NYS24675.1"/>
    <property type="molecule type" value="Genomic_DNA"/>
</dbReference>
<protein>
    <recommendedName>
        <fullName evidence="4">Outer membrane protein beta-barrel domain-containing protein</fullName>
    </recommendedName>
</protein>
<evidence type="ECO:0000256" key="1">
    <source>
        <dbReference type="SAM" id="SignalP"/>
    </source>
</evidence>
<dbReference type="RefSeq" id="WP_179905378.1">
    <property type="nucleotide sequence ID" value="NZ_JACBXS010000010.1"/>
</dbReference>
<dbReference type="Proteomes" id="UP000529417">
    <property type="component" value="Unassembled WGS sequence"/>
</dbReference>
<dbReference type="AlphaFoldDB" id="A0A7Z0HYM7"/>
<name>A0A7Z0HYM7_9RHOB</name>
<feature type="chain" id="PRO_5031006322" description="Outer membrane protein beta-barrel domain-containing protein" evidence="1">
    <location>
        <begin position="26"/>
        <end position="216"/>
    </location>
</feature>
<reference evidence="2 3" key="1">
    <citation type="journal article" date="2000" name="Arch. Microbiol.">
        <title>Rhodobaca bogoriensis gen. nov. and sp. nov., an alkaliphilic purple nonsulfur bacterium from African Rift Valley soda lakes.</title>
        <authorList>
            <person name="Milford A.D."/>
            <person name="Achenbach L.A."/>
            <person name="Jung D.O."/>
            <person name="Madigan M.T."/>
        </authorList>
    </citation>
    <scope>NUCLEOTIDE SEQUENCE [LARGE SCALE GENOMIC DNA]</scope>
    <source>
        <strain evidence="2 3">2376</strain>
    </source>
</reference>
<sequence>MKKPALISILGFVCALCIGLPPASAEPGRFGLGVGVSTMGFSVEPRYRINDAIGLRTPMGFATFSDSIDFEGNAFSGNVRLGGVALLTDYALPMGGLRISGGAFISNYRATGNAAGQLTIDGVTYAEAEVQGRIRTRDRISPMVTLGADLGTASGWRLSTDLGTIVTRFEGRFTGTETSGDPGFPQRLQNYEDRMNDDLSKLKVLPYVSVQAVFQF</sequence>
<comment type="caution">
    <text evidence="2">The sequence shown here is derived from an EMBL/GenBank/DDBJ whole genome shotgun (WGS) entry which is preliminary data.</text>
</comment>
<proteinExistence type="predicted"/>
<gene>
    <name evidence="2" type="ORF">HUK65_06685</name>
</gene>
<organism evidence="2 3">
    <name type="scientific">Rhabdonatronobacter sediminivivens</name>
    <dbReference type="NCBI Taxonomy" id="2743469"/>
    <lineage>
        <taxon>Bacteria</taxon>
        <taxon>Pseudomonadati</taxon>
        <taxon>Pseudomonadota</taxon>
        <taxon>Alphaproteobacteria</taxon>
        <taxon>Rhodobacterales</taxon>
        <taxon>Paracoccaceae</taxon>
        <taxon>Rhabdonatronobacter</taxon>
    </lineage>
</organism>
<accession>A0A7Z0HYM7</accession>
<evidence type="ECO:0000313" key="2">
    <source>
        <dbReference type="EMBL" id="NYS24675.1"/>
    </source>
</evidence>
<dbReference type="Gene3D" id="2.40.160.170">
    <property type="match status" value="1"/>
</dbReference>
<keyword evidence="3" id="KW-1185">Reference proteome</keyword>
<evidence type="ECO:0008006" key="4">
    <source>
        <dbReference type="Google" id="ProtNLM"/>
    </source>
</evidence>
<keyword evidence="1" id="KW-0732">Signal</keyword>